<gene>
    <name evidence="4" type="ORF">FVO59_07625</name>
</gene>
<reference evidence="4 5" key="1">
    <citation type="journal article" date="2020" name="Front. Microbiol.">
        <title>Design of Bacterial Strain-Specific qPCR Assays Using NGS Data and Publicly Available Resources and Its Application to Track Biocontrol Strains.</title>
        <authorList>
            <person name="Hernandez I."/>
            <person name="Sant C."/>
            <person name="Martinez R."/>
            <person name="Fernandez C."/>
        </authorList>
    </citation>
    <scope>NUCLEOTIDE SEQUENCE [LARGE SCALE GENOMIC DNA]</scope>
    <source>
        <strain evidence="4 5">B24</strain>
    </source>
</reference>
<dbReference type="Pfam" id="PF20059">
    <property type="entry name" value="DUF6458"/>
    <property type="match status" value="1"/>
</dbReference>
<evidence type="ECO:0000259" key="3">
    <source>
        <dbReference type="Pfam" id="PF20059"/>
    </source>
</evidence>
<sequence>MTIGTGVVLFVIGAILTFALNVDVGWADLDMVGYILMGAGVVAFLVGLVLMARRRRTDVVTRTEPAAGGYETRRSTRAAGDEEVF</sequence>
<evidence type="ECO:0000256" key="1">
    <source>
        <dbReference type="SAM" id="MobiDB-lite"/>
    </source>
</evidence>
<proteinExistence type="predicted"/>
<evidence type="ECO:0000313" key="4">
    <source>
        <dbReference type="EMBL" id="QMU97110.1"/>
    </source>
</evidence>
<feature type="region of interest" description="Disordered" evidence="1">
    <location>
        <begin position="62"/>
        <end position="85"/>
    </location>
</feature>
<dbReference type="AlphaFoldDB" id="A0A7D7WIC4"/>
<keyword evidence="2" id="KW-1133">Transmembrane helix</keyword>
<organism evidence="4 5">
    <name type="scientific">Microbacterium esteraromaticum</name>
    <dbReference type="NCBI Taxonomy" id="57043"/>
    <lineage>
        <taxon>Bacteria</taxon>
        <taxon>Bacillati</taxon>
        <taxon>Actinomycetota</taxon>
        <taxon>Actinomycetes</taxon>
        <taxon>Micrococcales</taxon>
        <taxon>Microbacteriaceae</taxon>
        <taxon>Microbacterium</taxon>
    </lineage>
</organism>
<evidence type="ECO:0000256" key="2">
    <source>
        <dbReference type="SAM" id="Phobius"/>
    </source>
</evidence>
<name>A0A7D7WIC4_9MICO</name>
<keyword evidence="2" id="KW-0472">Membrane</keyword>
<dbReference type="RefSeq" id="WP_182256255.1">
    <property type="nucleotide sequence ID" value="NZ_CP043732.1"/>
</dbReference>
<accession>A0A7D7WIC4</accession>
<keyword evidence="2" id="KW-0812">Transmembrane</keyword>
<feature type="domain" description="DUF6458" evidence="3">
    <location>
        <begin position="1"/>
        <end position="69"/>
    </location>
</feature>
<feature type="transmembrane region" description="Helical" evidence="2">
    <location>
        <begin position="31"/>
        <end position="52"/>
    </location>
</feature>
<dbReference type="Proteomes" id="UP000515708">
    <property type="component" value="Chromosome"/>
</dbReference>
<dbReference type="EMBL" id="CP043732">
    <property type="protein sequence ID" value="QMU97110.1"/>
    <property type="molecule type" value="Genomic_DNA"/>
</dbReference>
<protein>
    <recommendedName>
        <fullName evidence="3">DUF6458 domain-containing protein</fullName>
    </recommendedName>
</protein>
<dbReference type="InterPro" id="IPR045597">
    <property type="entry name" value="DUF6458"/>
</dbReference>
<evidence type="ECO:0000313" key="5">
    <source>
        <dbReference type="Proteomes" id="UP000515708"/>
    </source>
</evidence>